<dbReference type="GO" id="GO:0005737">
    <property type="term" value="C:cytoplasm"/>
    <property type="evidence" value="ECO:0007669"/>
    <property type="project" value="UniProtKB-SubCell"/>
</dbReference>
<dbReference type="Proteomes" id="UP000245168">
    <property type="component" value="Unassembled WGS sequence"/>
</dbReference>
<dbReference type="PANTHER" id="PTHR30098:SF2">
    <property type="entry name" value="LEUCYL_PHENYLALANYL-TRNA--PROTEIN TRANSFERASE"/>
    <property type="match status" value="1"/>
</dbReference>
<dbReference type="PANTHER" id="PTHR30098">
    <property type="entry name" value="LEUCYL/PHENYLALANYL-TRNA--PROTEIN TRANSFERASE"/>
    <property type="match status" value="1"/>
</dbReference>
<evidence type="ECO:0000256" key="3">
    <source>
        <dbReference type="ARBA" id="ARBA00023315"/>
    </source>
</evidence>
<comment type="function">
    <text evidence="4">Functions in the N-end rule pathway of protein degradation where it conjugates Leu, Phe and, less efficiently, Met from aminoacyl-tRNAs to the N-termini of proteins containing an N-terminal arginine or lysine.</text>
</comment>
<evidence type="ECO:0000256" key="2">
    <source>
        <dbReference type="ARBA" id="ARBA00022679"/>
    </source>
</evidence>
<dbReference type="AlphaFoldDB" id="A0A2U2BTI4"/>
<reference evidence="6" key="1">
    <citation type="submission" date="2018-05" db="EMBL/GenBank/DDBJ databases">
        <authorList>
            <person name="Liu B.-T."/>
        </authorList>
    </citation>
    <scope>NUCLEOTIDE SEQUENCE [LARGE SCALE GENOMIC DNA]</scope>
    <source>
        <strain evidence="6">WD6-1</strain>
    </source>
</reference>
<dbReference type="FunFam" id="3.40.630.70:FF:000001">
    <property type="entry name" value="Leucyl/phenylalanyl-tRNA--protein transferase"/>
    <property type="match status" value="1"/>
</dbReference>
<evidence type="ECO:0000313" key="5">
    <source>
        <dbReference type="EMBL" id="PWE17316.1"/>
    </source>
</evidence>
<comment type="catalytic activity">
    <reaction evidence="4">
        <text>L-phenylalanyl-tRNA(Phe) + an N-terminal L-alpha-aminoacyl-[protein] = an N-terminal L-phenylalanyl-L-alpha-aminoacyl-[protein] + tRNA(Phe)</text>
        <dbReference type="Rhea" id="RHEA:43632"/>
        <dbReference type="Rhea" id="RHEA-COMP:9668"/>
        <dbReference type="Rhea" id="RHEA-COMP:9699"/>
        <dbReference type="Rhea" id="RHEA-COMP:10636"/>
        <dbReference type="Rhea" id="RHEA-COMP:10637"/>
        <dbReference type="ChEBI" id="CHEBI:78442"/>
        <dbReference type="ChEBI" id="CHEBI:78531"/>
        <dbReference type="ChEBI" id="CHEBI:78597"/>
        <dbReference type="ChEBI" id="CHEBI:83561"/>
        <dbReference type="EC" id="2.3.2.6"/>
    </reaction>
</comment>
<keyword evidence="6" id="KW-1185">Reference proteome</keyword>
<proteinExistence type="inferred from homology"/>
<keyword evidence="3 4" id="KW-0012">Acyltransferase</keyword>
<dbReference type="GO" id="GO:0030163">
    <property type="term" value="P:protein catabolic process"/>
    <property type="evidence" value="ECO:0007669"/>
    <property type="project" value="UniProtKB-UniRule"/>
</dbReference>
<name>A0A2U2BTI4_9PROT</name>
<evidence type="ECO:0000256" key="4">
    <source>
        <dbReference type="HAMAP-Rule" id="MF_00688"/>
    </source>
</evidence>
<dbReference type="InterPro" id="IPR042203">
    <property type="entry name" value="Leu/Phe-tRNA_Trfase_C"/>
</dbReference>
<gene>
    <name evidence="4" type="primary">aat</name>
    <name evidence="5" type="ORF">DDZ18_06415</name>
</gene>
<evidence type="ECO:0000256" key="1">
    <source>
        <dbReference type="ARBA" id="ARBA00022490"/>
    </source>
</evidence>
<comment type="caution">
    <text evidence="5">The sequence shown here is derived from an EMBL/GenBank/DDBJ whole genome shotgun (WGS) entry which is preliminary data.</text>
</comment>
<dbReference type="Pfam" id="PF03588">
    <property type="entry name" value="Leu_Phe_trans"/>
    <property type="match status" value="1"/>
</dbReference>
<dbReference type="OrthoDB" id="9790282at2"/>
<dbReference type="InterPro" id="IPR004616">
    <property type="entry name" value="Leu/Phe-tRNA_Trfase"/>
</dbReference>
<protein>
    <recommendedName>
        <fullName evidence="4">Leucyl/phenylalanyl-tRNA--protein transferase</fullName>
        <ecNumber evidence="4">2.3.2.6</ecNumber>
    </recommendedName>
    <alternativeName>
        <fullName evidence="4">L/F-transferase</fullName>
    </alternativeName>
    <alternativeName>
        <fullName evidence="4">Leucyltransferase</fullName>
    </alternativeName>
    <alternativeName>
        <fullName evidence="4">Phenyalanyltransferase</fullName>
    </alternativeName>
</protein>
<comment type="similarity">
    <text evidence="4">Belongs to the L/F-transferase family.</text>
</comment>
<organism evidence="5 6">
    <name type="scientific">Marinicauda salina</name>
    <dbReference type="NCBI Taxonomy" id="2135793"/>
    <lineage>
        <taxon>Bacteria</taxon>
        <taxon>Pseudomonadati</taxon>
        <taxon>Pseudomonadota</taxon>
        <taxon>Alphaproteobacteria</taxon>
        <taxon>Maricaulales</taxon>
        <taxon>Maricaulaceae</taxon>
        <taxon>Marinicauda</taxon>
    </lineage>
</organism>
<dbReference type="NCBIfam" id="TIGR00667">
    <property type="entry name" value="aat"/>
    <property type="match status" value="1"/>
</dbReference>
<dbReference type="EMBL" id="QEXV01000003">
    <property type="protein sequence ID" value="PWE17316.1"/>
    <property type="molecule type" value="Genomic_DNA"/>
</dbReference>
<dbReference type="GO" id="GO:0008914">
    <property type="term" value="F:leucyl-tRNA--protein transferase activity"/>
    <property type="evidence" value="ECO:0007669"/>
    <property type="project" value="UniProtKB-UniRule"/>
</dbReference>
<sequence length="216" mass="24190">MRGFGVEELTACYARGVFPMAESRDDPRLFLLDPDERGVIPLDGFHIPRSLRRTVRRDVFHITLDRCFEAVVDACAAPAPDRGETWINDKIRRLYLEMHQLGRAHSVECWRDGRLAGGLYGVSLGGAFFGESMFSRETDSSKTALVHLVARLRCGGYRLLDAQFTTSHLERFGARTITRDSYQRQLADALDAPADFFAMPEGMSGAQVLQSITQTS</sequence>
<dbReference type="EC" id="2.3.2.6" evidence="4"/>
<comment type="catalytic activity">
    <reaction evidence="4">
        <text>N-terminal L-arginyl-[protein] + L-leucyl-tRNA(Leu) = N-terminal L-leucyl-L-arginyl-[protein] + tRNA(Leu) + H(+)</text>
        <dbReference type="Rhea" id="RHEA:50416"/>
        <dbReference type="Rhea" id="RHEA-COMP:9613"/>
        <dbReference type="Rhea" id="RHEA-COMP:9622"/>
        <dbReference type="Rhea" id="RHEA-COMP:12672"/>
        <dbReference type="Rhea" id="RHEA-COMP:12673"/>
        <dbReference type="ChEBI" id="CHEBI:15378"/>
        <dbReference type="ChEBI" id="CHEBI:64719"/>
        <dbReference type="ChEBI" id="CHEBI:78442"/>
        <dbReference type="ChEBI" id="CHEBI:78494"/>
        <dbReference type="ChEBI" id="CHEBI:133044"/>
        <dbReference type="EC" id="2.3.2.6"/>
    </reaction>
</comment>
<comment type="subcellular location">
    <subcellularLocation>
        <location evidence="4">Cytoplasm</location>
    </subcellularLocation>
</comment>
<comment type="catalytic activity">
    <reaction evidence="4">
        <text>N-terminal L-lysyl-[protein] + L-leucyl-tRNA(Leu) = N-terminal L-leucyl-L-lysyl-[protein] + tRNA(Leu) + H(+)</text>
        <dbReference type="Rhea" id="RHEA:12340"/>
        <dbReference type="Rhea" id="RHEA-COMP:9613"/>
        <dbReference type="Rhea" id="RHEA-COMP:9622"/>
        <dbReference type="Rhea" id="RHEA-COMP:12670"/>
        <dbReference type="Rhea" id="RHEA-COMP:12671"/>
        <dbReference type="ChEBI" id="CHEBI:15378"/>
        <dbReference type="ChEBI" id="CHEBI:65249"/>
        <dbReference type="ChEBI" id="CHEBI:78442"/>
        <dbReference type="ChEBI" id="CHEBI:78494"/>
        <dbReference type="ChEBI" id="CHEBI:133043"/>
        <dbReference type="EC" id="2.3.2.6"/>
    </reaction>
</comment>
<dbReference type="HAMAP" id="MF_00688">
    <property type="entry name" value="Leu_Phe_trans"/>
    <property type="match status" value="1"/>
</dbReference>
<keyword evidence="1 4" id="KW-0963">Cytoplasm</keyword>
<dbReference type="Gene3D" id="3.40.630.70">
    <property type="entry name" value="Leucyl/phenylalanyl-tRNA-protein transferase, C-terminal domain"/>
    <property type="match status" value="1"/>
</dbReference>
<accession>A0A2U2BTI4</accession>
<dbReference type="SUPFAM" id="SSF55729">
    <property type="entry name" value="Acyl-CoA N-acyltransferases (Nat)"/>
    <property type="match status" value="1"/>
</dbReference>
<dbReference type="RefSeq" id="WP_109252547.1">
    <property type="nucleotide sequence ID" value="NZ_QEXV01000003.1"/>
</dbReference>
<dbReference type="InterPro" id="IPR016181">
    <property type="entry name" value="Acyl_CoA_acyltransferase"/>
</dbReference>
<keyword evidence="2 4" id="KW-0808">Transferase</keyword>
<evidence type="ECO:0000313" key="6">
    <source>
        <dbReference type="Proteomes" id="UP000245168"/>
    </source>
</evidence>